<dbReference type="PANTHER" id="PTHR43255">
    <property type="entry name" value="IRON-SULFUR-BINDING OXIDOREDUCTASE FADF-RELATED-RELATED"/>
    <property type="match status" value="1"/>
</dbReference>
<dbReference type="RefSeq" id="WP_277734348.1">
    <property type="nucleotide sequence ID" value="NZ_CP120733.1"/>
</dbReference>
<feature type="domain" description="4Fe-4S ferredoxin-type" evidence="6">
    <location>
        <begin position="336"/>
        <end position="366"/>
    </location>
</feature>
<organism evidence="7 8">
    <name type="scientific">Tepidibacter hydrothermalis</name>
    <dbReference type="NCBI Taxonomy" id="3036126"/>
    <lineage>
        <taxon>Bacteria</taxon>
        <taxon>Bacillati</taxon>
        <taxon>Bacillota</taxon>
        <taxon>Clostridia</taxon>
        <taxon>Peptostreptococcales</taxon>
        <taxon>Peptostreptococcaceae</taxon>
        <taxon>Tepidibacter</taxon>
    </lineage>
</organism>
<evidence type="ECO:0000256" key="4">
    <source>
        <dbReference type="ARBA" id="ARBA00023004"/>
    </source>
</evidence>
<evidence type="ECO:0000256" key="3">
    <source>
        <dbReference type="ARBA" id="ARBA00023002"/>
    </source>
</evidence>
<evidence type="ECO:0000259" key="6">
    <source>
        <dbReference type="PROSITE" id="PS51379"/>
    </source>
</evidence>
<evidence type="ECO:0000313" key="8">
    <source>
        <dbReference type="Proteomes" id="UP001222800"/>
    </source>
</evidence>
<dbReference type="InterPro" id="IPR028261">
    <property type="entry name" value="DPD_II"/>
</dbReference>
<evidence type="ECO:0000313" key="7">
    <source>
        <dbReference type="EMBL" id="WFD12073.1"/>
    </source>
</evidence>
<evidence type="ECO:0000256" key="1">
    <source>
        <dbReference type="ARBA" id="ARBA00022485"/>
    </source>
</evidence>
<sequence length="752" mass="86100">MDLKKLLETEQLCINDNLPPCTATCPIHVDIKGFMEQIRIGNFEKSYEILQKRMPMPKVIGRVCDHPCQNACVRKNKGGSILINDLERAVIEYGSSANIRSIPVPDNYKKVAIVGGGISGLTCAIDLRKKGYTLTIFEKESDLGGRLREKVGDSLPSNILKEEITSIKKSGVNVKVGTYISKLDIYKLKSQYEAVFIGTGKWEEELDIDKVTFQTEIEGVFVGGRIVTGNDSIIFSVSTGRRAAISIDRYINRKSLTALREKESSYETELKVDIEDIVSESQVQVTTKKDAILESKRCLLCECHKCYKSCSHLQYEKMDPKAYIRKINHNERIILGDRYANKSINSCMLCGLCKTECPTNIDMGEIIRKTRKSMVKRGKMPPSAHDFALKDMEFNNSEYFTLLKHQPKTNRSKFLFFPGCQLCGSYPEYVEKSYEYLTENLNGGVGLYLGCCGAPGEWAGRDDLFEQSMKKLYDSWELMGRPVMIVACSTCYYILKRYLPNIELITLWEIFNNNELGSSSLNKKRKNLVVHDSCTARDYPNIHDSVREILSKLGYGIIEPKYTKKNTQCCGYGGLSYFANKEFSNYATDKRIKEHEEDYLAYCAMCRDLFVSRGKKTLHILDLIFGENIDKLSNKKGPTLSRRRDNRLKLKMSILKIWGEKMDLKESYDDINLIIDEKVKNIMEERLILEGDIKKVIGMAEEKGNMFFNPKNKHYLASRRIVNVTYWVEYENGNNFYNVVKVYTHRMDVQGE</sequence>
<dbReference type="EMBL" id="CP120733">
    <property type="protein sequence ID" value="WFD12073.1"/>
    <property type="molecule type" value="Genomic_DNA"/>
</dbReference>
<evidence type="ECO:0000256" key="5">
    <source>
        <dbReference type="ARBA" id="ARBA00023014"/>
    </source>
</evidence>
<dbReference type="PRINTS" id="PR00419">
    <property type="entry name" value="ADXRDTASE"/>
</dbReference>
<dbReference type="SUPFAM" id="SSF51905">
    <property type="entry name" value="FAD/NAD(P)-binding domain"/>
    <property type="match status" value="1"/>
</dbReference>
<dbReference type="Gene3D" id="3.50.50.60">
    <property type="entry name" value="FAD/NAD(P)-binding domain"/>
    <property type="match status" value="1"/>
</dbReference>
<keyword evidence="1" id="KW-0004">4Fe-4S</keyword>
<name>A0ABY8ELA2_9FIRM</name>
<dbReference type="InterPro" id="IPR017900">
    <property type="entry name" value="4Fe4S_Fe_S_CS"/>
</dbReference>
<keyword evidence="2" id="KW-0479">Metal-binding</keyword>
<reference evidence="7 8" key="1">
    <citation type="submission" date="2023-03" db="EMBL/GenBank/DDBJ databases">
        <title>Complete genome sequence of Tepidibacter sp. SWIR-1, isolated from a deep-sea hydrothermal vent.</title>
        <authorList>
            <person name="Li X."/>
        </authorList>
    </citation>
    <scope>NUCLEOTIDE SEQUENCE [LARGE SCALE GENOMIC DNA]</scope>
    <source>
        <strain evidence="7 8">SWIR-1</strain>
    </source>
</reference>
<dbReference type="Gene3D" id="1.10.1060.10">
    <property type="entry name" value="Alpha-helical ferredoxin"/>
    <property type="match status" value="1"/>
</dbReference>
<dbReference type="SUPFAM" id="SSF46548">
    <property type="entry name" value="alpha-helical ferredoxin"/>
    <property type="match status" value="2"/>
</dbReference>
<dbReference type="Pfam" id="PF14691">
    <property type="entry name" value="Fer4_20"/>
    <property type="match status" value="1"/>
</dbReference>
<keyword evidence="8" id="KW-1185">Reference proteome</keyword>
<protein>
    <submittedName>
        <fullName evidence="7">FAD-dependent oxidoreductase</fullName>
    </submittedName>
</protein>
<dbReference type="InterPro" id="IPR036188">
    <property type="entry name" value="FAD/NAD-bd_sf"/>
</dbReference>
<keyword evidence="4" id="KW-0408">Iron</keyword>
<dbReference type="Pfam" id="PF02754">
    <property type="entry name" value="CCG"/>
    <property type="match status" value="2"/>
</dbReference>
<evidence type="ECO:0000256" key="2">
    <source>
        <dbReference type="ARBA" id="ARBA00022723"/>
    </source>
</evidence>
<dbReference type="PROSITE" id="PS51379">
    <property type="entry name" value="4FE4S_FER_2"/>
    <property type="match status" value="1"/>
</dbReference>
<keyword evidence="3" id="KW-0560">Oxidoreductase</keyword>
<dbReference type="PANTHER" id="PTHR43255:SF1">
    <property type="entry name" value="IRON-SULFUR-BINDING OXIDOREDUCTASE FADF-RELATED"/>
    <property type="match status" value="1"/>
</dbReference>
<dbReference type="NCBIfam" id="NF045663">
    <property type="entry name" value="diclust_near_Sec"/>
    <property type="match status" value="1"/>
</dbReference>
<dbReference type="PROSITE" id="PS00198">
    <property type="entry name" value="4FE4S_FER_1"/>
    <property type="match status" value="1"/>
</dbReference>
<proteinExistence type="predicted"/>
<dbReference type="Pfam" id="PF13534">
    <property type="entry name" value="Fer4_17"/>
    <property type="match status" value="1"/>
</dbReference>
<accession>A0ABY8ELA2</accession>
<gene>
    <name evidence="7" type="ORF">P4S50_08335</name>
</gene>
<dbReference type="InterPro" id="IPR051460">
    <property type="entry name" value="HdrC_iron-sulfur_subunit"/>
</dbReference>
<dbReference type="InterPro" id="IPR017896">
    <property type="entry name" value="4Fe4S_Fe-S-bd"/>
</dbReference>
<dbReference type="InterPro" id="IPR004017">
    <property type="entry name" value="Cys_rich_dom"/>
</dbReference>
<dbReference type="InterPro" id="IPR009051">
    <property type="entry name" value="Helical_ferredxn"/>
</dbReference>
<dbReference type="Proteomes" id="UP001222800">
    <property type="component" value="Chromosome"/>
</dbReference>
<dbReference type="Pfam" id="PF13450">
    <property type="entry name" value="NAD_binding_8"/>
    <property type="match status" value="1"/>
</dbReference>
<keyword evidence="5" id="KW-0411">Iron-sulfur</keyword>